<evidence type="ECO:0000256" key="6">
    <source>
        <dbReference type="RuleBase" id="RU364113"/>
    </source>
</evidence>
<dbReference type="SUPFAM" id="SSF117892">
    <property type="entry name" value="Band 7/SPFH domain"/>
    <property type="match status" value="1"/>
</dbReference>
<comment type="similarity">
    <text evidence="2 6">Belongs to the band 7/mec-2 family. HflK subfamily.</text>
</comment>
<keyword evidence="4" id="KW-1133">Transmembrane helix</keyword>
<comment type="subunit">
    <text evidence="6">HflC and HflK may interact to form a multimeric complex.</text>
</comment>
<evidence type="ECO:0000256" key="3">
    <source>
        <dbReference type="ARBA" id="ARBA00022692"/>
    </source>
</evidence>
<evidence type="ECO:0000256" key="4">
    <source>
        <dbReference type="ARBA" id="ARBA00022989"/>
    </source>
</evidence>
<dbReference type="Gene3D" id="3.30.479.30">
    <property type="entry name" value="Band 7 domain"/>
    <property type="match status" value="1"/>
</dbReference>
<proteinExistence type="inferred from homology"/>
<dbReference type="RefSeq" id="WP_269330939.1">
    <property type="nucleotide sequence ID" value="NZ_JAMZFT010000001.1"/>
</dbReference>
<dbReference type="InterPro" id="IPR036013">
    <property type="entry name" value="Band_7/SPFH_dom_sf"/>
</dbReference>
<dbReference type="GO" id="GO:0006508">
    <property type="term" value="P:proteolysis"/>
    <property type="evidence" value="ECO:0007669"/>
    <property type="project" value="UniProtKB-KW"/>
</dbReference>
<evidence type="ECO:0000259" key="8">
    <source>
        <dbReference type="SMART" id="SM00244"/>
    </source>
</evidence>
<dbReference type="PANTHER" id="PTHR43327">
    <property type="entry name" value="STOMATIN-LIKE PROTEIN 2, MITOCHONDRIAL"/>
    <property type="match status" value="1"/>
</dbReference>
<feature type="domain" description="Band 7" evidence="8">
    <location>
        <begin position="98"/>
        <end position="278"/>
    </location>
</feature>
<dbReference type="InterPro" id="IPR050710">
    <property type="entry name" value="Band7/mec-2_domain"/>
</dbReference>
<evidence type="ECO:0000256" key="1">
    <source>
        <dbReference type="ARBA" id="ARBA00004167"/>
    </source>
</evidence>
<dbReference type="PANTHER" id="PTHR43327:SF2">
    <property type="entry name" value="MODULATOR OF FTSH PROTEASE HFLK"/>
    <property type="match status" value="1"/>
</dbReference>
<organism evidence="9 10">
    <name type="scientific">Futiania mangrovi</name>
    <dbReference type="NCBI Taxonomy" id="2959716"/>
    <lineage>
        <taxon>Bacteria</taxon>
        <taxon>Pseudomonadati</taxon>
        <taxon>Pseudomonadota</taxon>
        <taxon>Alphaproteobacteria</taxon>
        <taxon>Futianiales</taxon>
        <taxon>Futianiaceae</taxon>
        <taxon>Futiania</taxon>
    </lineage>
</organism>
<evidence type="ECO:0000256" key="5">
    <source>
        <dbReference type="ARBA" id="ARBA00023136"/>
    </source>
</evidence>
<dbReference type="AlphaFoldDB" id="A0A9J6PBN5"/>
<keyword evidence="9" id="KW-0645">Protease</keyword>
<keyword evidence="10" id="KW-1185">Reference proteome</keyword>
<reference evidence="9" key="1">
    <citation type="submission" date="2022-06" db="EMBL/GenBank/DDBJ databases">
        <title>Isolation and Genomics of Futiania mangrovii gen. nov., sp. nov., a Rare and Metabolically-versatile member in the Class Alphaproteobacteria.</title>
        <authorList>
            <person name="Liu L."/>
            <person name="Huang W.-C."/>
            <person name="Pan J."/>
            <person name="Li J."/>
            <person name="Huang Y."/>
            <person name="Du H."/>
            <person name="Liu Y."/>
            <person name="Li M."/>
        </authorList>
    </citation>
    <scope>NUCLEOTIDE SEQUENCE</scope>
    <source>
        <strain evidence="9">FT118</strain>
    </source>
</reference>
<evidence type="ECO:0000256" key="7">
    <source>
        <dbReference type="SAM" id="MobiDB-lite"/>
    </source>
</evidence>
<dbReference type="SMART" id="SM00244">
    <property type="entry name" value="PHB"/>
    <property type="match status" value="1"/>
</dbReference>
<name>A0A9J6PBN5_9PROT</name>
<dbReference type="NCBIfam" id="TIGR01933">
    <property type="entry name" value="hflK"/>
    <property type="match status" value="1"/>
</dbReference>
<evidence type="ECO:0000313" key="10">
    <source>
        <dbReference type="Proteomes" id="UP001055804"/>
    </source>
</evidence>
<protein>
    <recommendedName>
        <fullName evidence="6">Protein HflK</fullName>
    </recommendedName>
</protein>
<keyword evidence="9" id="KW-0378">Hydrolase</keyword>
<comment type="caution">
    <text evidence="9">The sequence shown here is derived from an EMBL/GenBank/DDBJ whole genome shotgun (WGS) entry which is preliminary data.</text>
</comment>
<accession>A0A9J6PBN5</accession>
<feature type="compositionally biased region" description="Gly residues" evidence="7">
    <location>
        <begin position="1"/>
        <end position="42"/>
    </location>
</feature>
<keyword evidence="3" id="KW-0812">Transmembrane</keyword>
<gene>
    <name evidence="9" type="primary">hflK</name>
    <name evidence="9" type="ORF">NJQ99_01000</name>
</gene>
<evidence type="ECO:0000256" key="2">
    <source>
        <dbReference type="ARBA" id="ARBA00006971"/>
    </source>
</evidence>
<comment type="subcellular location">
    <subcellularLocation>
        <location evidence="1">Membrane</location>
        <topology evidence="1">Single-pass membrane protein</topology>
    </subcellularLocation>
</comment>
<dbReference type="EMBL" id="JAMZFT010000001">
    <property type="protein sequence ID" value="MCP1334979.1"/>
    <property type="molecule type" value="Genomic_DNA"/>
</dbReference>
<dbReference type="Pfam" id="PF01145">
    <property type="entry name" value="Band_7"/>
    <property type="match status" value="1"/>
</dbReference>
<dbReference type="InterPro" id="IPR010201">
    <property type="entry name" value="HflK"/>
</dbReference>
<evidence type="ECO:0000313" key="9">
    <source>
        <dbReference type="EMBL" id="MCP1334979.1"/>
    </source>
</evidence>
<dbReference type="GO" id="GO:0016020">
    <property type="term" value="C:membrane"/>
    <property type="evidence" value="ECO:0007669"/>
    <property type="project" value="UniProtKB-SubCell"/>
</dbReference>
<dbReference type="InterPro" id="IPR001107">
    <property type="entry name" value="Band_7"/>
</dbReference>
<keyword evidence="5" id="KW-0472">Membrane</keyword>
<dbReference type="GO" id="GO:0008233">
    <property type="term" value="F:peptidase activity"/>
    <property type="evidence" value="ECO:0007669"/>
    <property type="project" value="UniProtKB-KW"/>
</dbReference>
<dbReference type="Proteomes" id="UP001055804">
    <property type="component" value="Unassembled WGS sequence"/>
</dbReference>
<dbReference type="CDD" id="cd03404">
    <property type="entry name" value="SPFH_HflK"/>
    <property type="match status" value="1"/>
</dbReference>
<comment type="function">
    <text evidence="6">HflC and HflK could encode or regulate a protease.</text>
</comment>
<feature type="region of interest" description="Disordered" evidence="7">
    <location>
        <begin position="1"/>
        <end position="50"/>
    </location>
</feature>
<sequence>MPWNQGNGGPWGGGGDNGHGGGGGQGPWGQGPRGGGGPGGGGPQPPNLDDLIRQGQEKLKRALPGGMGGGGGKKSWPIIALVAIAGLVALDFIGQANIFFYRVQADEQGVVLRFGEYNRTSAPGLHMKLPTPVETVLTPTVTRVNRIDVGYVSGAEQGRSDLVRDMPQESLMLTGDANIVDIDFAIFWRIKDAGQYLFNVADQAGTVKAVAESVMREVIGRSEIEPILTEARQEVEQAVREGAQRTLDDYGAGIEVAQIQLLKVDPPAQVIDAFRDVEAARQDQQRLRNEAEAYANRVIPEARGQSEQIRQGAEGYREQVVADAQGEAQRFLDILEEYRKAQDITTERLFLETMEDVLAGKQKVIIDQAPGEGQGVLPYLPLPELQRRTPRAGTSN</sequence>